<dbReference type="InterPro" id="IPR052169">
    <property type="entry name" value="CW_Biosynth-Accessory"/>
</dbReference>
<comment type="caution">
    <text evidence="4">The sequence shown here is derived from an EMBL/GenBank/DDBJ whole genome shotgun (WGS) entry which is preliminary data.</text>
</comment>
<reference evidence="4" key="2">
    <citation type="journal article" date="2021" name="PeerJ">
        <title>Extensive microbial diversity within the chicken gut microbiome revealed by metagenomics and culture.</title>
        <authorList>
            <person name="Gilroy R."/>
            <person name="Ravi A."/>
            <person name="Getino M."/>
            <person name="Pursley I."/>
            <person name="Horton D.L."/>
            <person name="Alikhan N.F."/>
            <person name="Baker D."/>
            <person name="Gharbi K."/>
            <person name="Hall N."/>
            <person name="Watson M."/>
            <person name="Adriaenssens E.M."/>
            <person name="Foster-Nyarko E."/>
            <person name="Jarju S."/>
            <person name="Secka A."/>
            <person name="Antonio M."/>
            <person name="Oren A."/>
            <person name="Chaudhuri R.R."/>
            <person name="La Ragione R."/>
            <person name="Hildebrand F."/>
            <person name="Pallen M.J."/>
        </authorList>
    </citation>
    <scope>NUCLEOTIDE SEQUENCE</scope>
    <source>
        <strain evidence="4">ChiSxjej1B13-7041</strain>
    </source>
</reference>
<reference evidence="4" key="1">
    <citation type="submission" date="2020-10" db="EMBL/GenBank/DDBJ databases">
        <authorList>
            <person name="Gilroy R."/>
        </authorList>
    </citation>
    <scope>NUCLEOTIDE SEQUENCE</scope>
    <source>
        <strain evidence="4">ChiSxjej1B13-7041</strain>
    </source>
</reference>
<evidence type="ECO:0000259" key="3">
    <source>
        <dbReference type="SMART" id="SM00854"/>
    </source>
</evidence>
<evidence type="ECO:0000313" key="5">
    <source>
        <dbReference type="Proteomes" id="UP000886841"/>
    </source>
</evidence>
<feature type="compositionally biased region" description="Polar residues" evidence="2">
    <location>
        <begin position="29"/>
        <end position="39"/>
    </location>
</feature>
<gene>
    <name evidence="4" type="ORF">IAB98_02255</name>
</gene>
<dbReference type="SUPFAM" id="SSF56300">
    <property type="entry name" value="Metallo-dependent phosphatases"/>
    <property type="match status" value="1"/>
</dbReference>
<dbReference type="AlphaFoldDB" id="A0A9D1JF06"/>
<dbReference type="CDD" id="cd07381">
    <property type="entry name" value="MPP_CapA"/>
    <property type="match status" value="1"/>
</dbReference>
<feature type="domain" description="Capsule synthesis protein CapA" evidence="3">
    <location>
        <begin position="82"/>
        <end position="310"/>
    </location>
</feature>
<dbReference type="Proteomes" id="UP000886841">
    <property type="component" value="Unassembled WGS sequence"/>
</dbReference>
<dbReference type="Pfam" id="PF09587">
    <property type="entry name" value="PGA_cap"/>
    <property type="match status" value="1"/>
</dbReference>
<evidence type="ECO:0000313" key="4">
    <source>
        <dbReference type="EMBL" id="HIR92230.1"/>
    </source>
</evidence>
<name>A0A9D1JF06_9FIRM</name>
<dbReference type="Gene3D" id="3.60.21.10">
    <property type="match status" value="1"/>
</dbReference>
<comment type="similarity">
    <text evidence="1">Belongs to the CapA family.</text>
</comment>
<dbReference type="PANTHER" id="PTHR33393">
    <property type="entry name" value="POLYGLUTAMINE SYNTHESIS ACCESSORY PROTEIN RV0574C-RELATED"/>
    <property type="match status" value="1"/>
</dbReference>
<organism evidence="4 5">
    <name type="scientific">Candidatus Egerieimonas intestinavium</name>
    <dbReference type="NCBI Taxonomy" id="2840777"/>
    <lineage>
        <taxon>Bacteria</taxon>
        <taxon>Bacillati</taxon>
        <taxon>Bacillota</taxon>
        <taxon>Clostridia</taxon>
        <taxon>Lachnospirales</taxon>
        <taxon>Lachnospiraceae</taxon>
        <taxon>Lachnospiraceae incertae sedis</taxon>
        <taxon>Candidatus Egerieimonas</taxon>
    </lineage>
</organism>
<dbReference type="EMBL" id="DVHU01000020">
    <property type="protein sequence ID" value="HIR92230.1"/>
    <property type="molecule type" value="Genomic_DNA"/>
</dbReference>
<feature type="region of interest" description="Disordered" evidence="2">
    <location>
        <begin position="1"/>
        <end position="65"/>
    </location>
</feature>
<feature type="compositionally biased region" description="Low complexity" evidence="2">
    <location>
        <begin position="11"/>
        <end position="24"/>
    </location>
</feature>
<dbReference type="SMART" id="SM00854">
    <property type="entry name" value="PGA_cap"/>
    <property type="match status" value="1"/>
</dbReference>
<dbReference type="InterPro" id="IPR029052">
    <property type="entry name" value="Metallo-depent_PP-like"/>
</dbReference>
<evidence type="ECO:0000256" key="1">
    <source>
        <dbReference type="ARBA" id="ARBA00005662"/>
    </source>
</evidence>
<accession>A0A9D1JF06</accession>
<evidence type="ECO:0000256" key="2">
    <source>
        <dbReference type="SAM" id="MobiDB-lite"/>
    </source>
</evidence>
<protein>
    <submittedName>
        <fullName evidence="4">CapA family protein</fullName>
    </submittedName>
</protein>
<proteinExistence type="inferred from homology"/>
<sequence length="386" mass="41936">MVIAIKVRGTAGDQAQGAAAQAEGEASDQPGQAETSPGESQDAAGEEDGLYLGPREGNGYEPMTEEEKAAWEEKRRVSASFTVSAAGDCTLGTDEHFSKNTSFVAKYDEVQDPSYFFAGVQSVFGQDDLTIVNLEGTFTELTSRADKQYAFKGDPSYVEILTSGSVEAVNVANNHSKDYGTESYYDTLDVLRGAGVKYFGYGTTLLMEVNGIQVGMLGTYELAQGIECKEDLLAGLQSLKDQGAQVIIASFHWGVEREHYPTDVQVELAHLAIDNGADLVLGHHPHVLQGIEKYKGKYIAYSLGNFCFGGNKNPSDKDTMIFQQTFTLKDGELQVDDNIEVIPCTLSSTDARNDYQPTLAEGERADEILERIQEYSSELGTENQAA</sequence>
<dbReference type="InterPro" id="IPR019079">
    <property type="entry name" value="Capsule_synth_CapA"/>
</dbReference>
<dbReference type="PANTHER" id="PTHR33393:SF13">
    <property type="entry name" value="PGA BIOSYNTHESIS PROTEIN CAPA"/>
    <property type="match status" value="1"/>
</dbReference>